<reference evidence="2 3" key="1">
    <citation type="submission" date="2011-01" db="EMBL/GenBank/DDBJ databases">
        <authorList>
            <person name="Muzny D."/>
            <person name="Qin X."/>
            <person name="Deng J."/>
            <person name="Jiang H."/>
            <person name="Liu Y."/>
            <person name="Qu J."/>
            <person name="Song X.-Z."/>
            <person name="Zhang L."/>
            <person name="Thornton R."/>
            <person name="Coyle M."/>
            <person name="Francisco L."/>
            <person name="Jackson L."/>
            <person name="Javaid M."/>
            <person name="Korchina V."/>
            <person name="Kovar C."/>
            <person name="Mata R."/>
            <person name="Mathew T."/>
            <person name="Ngo R."/>
            <person name="Nguyen L."/>
            <person name="Nguyen N."/>
            <person name="Okwuonu G."/>
            <person name="Ongeri F."/>
            <person name="Pham C."/>
            <person name="Simmons D."/>
            <person name="Wilczek-Boney K."/>
            <person name="Hale W."/>
            <person name="Jakkamsetti A."/>
            <person name="Pham P."/>
            <person name="Ruth R."/>
            <person name="San Lucas F."/>
            <person name="Warren J."/>
            <person name="Zhang J."/>
            <person name="Zhao Z."/>
            <person name="Zhou C."/>
            <person name="Zhu D."/>
            <person name="Lee S."/>
            <person name="Bess C."/>
            <person name="Blankenburg K."/>
            <person name="Forbes L."/>
            <person name="Fu Q."/>
            <person name="Gubbala S."/>
            <person name="Hirani K."/>
            <person name="Jayaseelan J.C."/>
            <person name="Lara F."/>
            <person name="Munidasa M."/>
            <person name="Palculict T."/>
            <person name="Patil S."/>
            <person name="Pu L.-L."/>
            <person name="Saada N."/>
            <person name="Tang L."/>
            <person name="Weissenberger G."/>
            <person name="Zhu Y."/>
            <person name="Hemphill L."/>
            <person name="Shang Y."/>
            <person name="Youmans B."/>
            <person name="Ayvaz T."/>
            <person name="Ross M."/>
            <person name="Santibanez J."/>
            <person name="Aqrawi P."/>
            <person name="Gross S."/>
            <person name="Joshi V."/>
            <person name="Fowler G."/>
            <person name="Nazareth L."/>
            <person name="Reid J."/>
            <person name="Worley K."/>
            <person name="Petrosino J."/>
            <person name="Highlander S."/>
            <person name="Gibbs R."/>
        </authorList>
    </citation>
    <scope>NUCLEOTIDE SEQUENCE [LARGE SCALE GENOMIC DNA]</scope>
    <source>
        <strain evidence="2 3">ATCC 25976</strain>
    </source>
</reference>
<keyword evidence="1" id="KW-0812">Transmembrane</keyword>
<organism evidence="2 3">
    <name type="scientific">Actinobacillus ureae ATCC 25976</name>
    <dbReference type="NCBI Taxonomy" id="887324"/>
    <lineage>
        <taxon>Bacteria</taxon>
        <taxon>Pseudomonadati</taxon>
        <taxon>Pseudomonadota</taxon>
        <taxon>Gammaproteobacteria</taxon>
        <taxon>Pasteurellales</taxon>
        <taxon>Pasteurellaceae</taxon>
        <taxon>Actinobacillus</taxon>
    </lineage>
</organism>
<feature type="transmembrane region" description="Helical" evidence="1">
    <location>
        <begin position="36"/>
        <end position="57"/>
    </location>
</feature>
<name>E8KG74_9PAST</name>
<dbReference type="EMBL" id="AEVG01000057">
    <property type="protein sequence ID" value="EFX92101.1"/>
    <property type="molecule type" value="Genomic_DNA"/>
</dbReference>
<gene>
    <name evidence="2" type="ORF">HMPREF0027_0841</name>
</gene>
<evidence type="ECO:0000313" key="2">
    <source>
        <dbReference type="EMBL" id="EFX92101.1"/>
    </source>
</evidence>
<keyword evidence="1" id="KW-1133">Transmembrane helix</keyword>
<dbReference type="Proteomes" id="UP000005467">
    <property type="component" value="Unassembled WGS sequence"/>
</dbReference>
<proteinExistence type="predicted"/>
<evidence type="ECO:0000256" key="1">
    <source>
        <dbReference type="SAM" id="Phobius"/>
    </source>
</evidence>
<keyword evidence="1" id="KW-0472">Membrane</keyword>
<protein>
    <submittedName>
        <fullName evidence="2">Uncharacterized protein</fullName>
    </submittedName>
</protein>
<dbReference type="HOGENOM" id="CLU_2379791_0_0_6"/>
<comment type="caution">
    <text evidence="2">The sequence shown here is derived from an EMBL/GenBank/DDBJ whole genome shotgun (WGS) entry which is preliminary data.</text>
</comment>
<keyword evidence="3" id="KW-1185">Reference proteome</keyword>
<sequence length="94" mass="10510">MKGANMFKLFDELLGLIGYAIAGILGLVLVSVGFTLYPIITSIILGLLVISPFVPTLEKMLKHLEARMYKKSLTIKLTEETKRSFKEGFNKAFK</sequence>
<evidence type="ECO:0000313" key="3">
    <source>
        <dbReference type="Proteomes" id="UP000005467"/>
    </source>
</evidence>
<feature type="transmembrane region" description="Helical" evidence="1">
    <location>
        <begin position="12"/>
        <end position="30"/>
    </location>
</feature>
<accession>E8KG74</accession>
<dbReference type="AlphaFoldDB" id="E8KG74"/>